<dbReference type="Gene3D" id="1.20.1250.20">
    <property type="entry name" value="MFS general substrate transporter like domains"/>
    <property type="match status" value="1"/>
</dbReference>
<gene>
    <name evidence="1" type="ORF">HHK36_018971</name>
</gene>
<proteinExistence type="predicted"/>
<dbReference type="Proteomes" id="UP000655225">
    <property type="component" value="Unassembled WGS sequence"/>
</dbReference>
<evidence type="ECO:0000313" key="2">
    <source>
        <dbReference type="Proteomes" id="UP000655225"/>
    </source>
</evidence>
<evidence type="ECO:0000313" key="1">
    <source>
        <dbReference type="EMBL" id="KAF8395032.1"/>
    </source>
</evidence>
<sequence length="147" mass="16003">MNYPYSSVMDSEWSSSSSFVFFRKGSPCLFLGDDIPNNSLCVSGARDQTTHSCIPSSSPASTYSALDRDRDRVSVLYFKRTLTCHGISAVSGKAGAVVGAFVFLYTTQNQDTFKAYAGFLTAIGGEEFTNCAGCGQLLRNDVYVYEM</sequence>
<accession>A0A834Z1D7</accession>
<organism evidence="1 2">
    <name type="scientific">Tetracentron sinense</name>
    <name type="common">Spur-leaf</name>
    <dbReference type="NCBI Taxonomy" id="13715"/>
    <lineage>
        <taxon>Eukaryota</taxon>
        <taxon>Viridiplantae</taxon>
        <taxon>Streptophyta</taxon>
        <taxon>Embryophyta</taxon>
        <taxon>Tracheophyta</taxon>
        <taxon>Spermatophyta</taxon>
        <taxon>Magnoliopsida</taxon>
        <taxon>Trochodendrales</taxon>
        <taxon>Trochodendraceae</taxon>
        <taxon>Tetracentron</taxon>
    </lineage>
</organism>
<name>A0A834Z1D7_TETSI</name>
<comment type="caution">
    <text evidence="1">The sequence shown here is derived from an EMBL/GenBank/DDBJ whole genome shotgun (WGS) entry which is preliminary data.</text>
</comment>
<reference evidence="1 2" key="1">
    <citation type="submission" date="2020-04" db="EMBL/GenBank/DDBJ databases">
        <title>Plant Genome Project.</title>
        <authorList>
            <person name="Zhang R.-G."/>
        </authorList>
    </citation>
    <scope>NUCLEOTIDE SEQUENCE [LARGE SCALE GENOMIC DNA]</scope>
    <source>
        <strain evidence="1">YNK0</strain>
        <tissue evidence="1">Leaf</tissue>
    </source>
</reference>
<protein>
    <submittedName>
        <fullName evidence="1">Uncharacterized protein</fullName>
    </submittedName>
</protein>
<dbReference type="AlphaFoldDB" id="A0A834Z1D7"/>
<keyword evidence="2" id="KW-1185">Reference proteome</keyword>
<dbReference type="InterPro" id="IPR036259">
    <property type="entry name" value="MFS_trans_sf"/>
</dbReference>
<dbReference type="EMBL" id="JABCRI010000013">
    <property type="protein sequence ID" value="KAF8395032.1"/>
    <property type="molecule type" value="Genomic_DNA"/>
</dbReference>